<protein>
    <submittedName>
        <fullName evidence="1">Uncharacterized protein</fullName>
    </submittedName>
</protein>
<evidence type="ECO:0000313" key="2">
    <source>
        <dbReference type="Proteomes" id="UP000828390"/>
    </source>
</evidence>
<dbReference type="AlphaFoldDB" id="A0A9D4LIG3"/>
<gene>
    <name evidence="1" type="ORF">DPMN_101982</name>
</gene>
<proteinExistence type="predicted"/>
<dbReference type="Proteomes" id="UP000828390">
    <property type="component" value="Unassembled WGS sequence"/>
</dbReference>
<sequence>MQYQNTVSAQGLNYLGENTDYAVVDNNKALSFAHAIVATRAPVVGPSISMITASHGCGLMCKPMCIITETGTSQYQPCTGILWIKPEDATAYVRSHDEGVESLARGGAKFPIMFQCHKERQAPWQKL</sequence>
<keyword evidence="2" id="KW-1185">Reference proteome</keyword>
<organism evidence="1 2">
    <name type="scientific">Dreissena polymorpha</name>
    <name type="common">Zebra mussel</name>
    <name type="synonym">Mytilus polymorpha</name>
    <dbReference type="NCBI Taxonomy" id="45954"/>
    <lineage>
        <taxon>Eukaryota</taxon>
        <taxon>Metazoa</taxon>
        <taxon>Spiralia</taxon>
        <taxon>Lophotrochozoa</taxon>
        <taxon>Mollusca</taxon>
        <taxon>Bivalvia</taxon>
        <taxon>Autobranchia</taxon>
        <taxon>Heteroconchia</taxon>
        <taxon>Euheterodonta</taxon>
        <taxon>Imparidentia</taxon>
        <taxon>Neoheterodontei</taxon>
        <taxon>Myida</taxon>
        <taxon>Dreissenoidea</taxon>
        <taxon>Dreissenidae</taxon>
        <taxon>Dreissena</taxon>
    </lineage>
</organism>
<comment type="caution">
    <text evidence="1">The sequence shown here is derived from an EMBL/GenBank/DDBJ whole genome shotgun (WGS) entry which is preliminary data.</text>
</comment>
<name>A0A9D4LIG3_DREPO</name>
<reference evidence="1" key="1">
    <citation type="journal article" date="2019" name="bioRxiv">
        <title>The Genome of the Zebra Mussel, Dreissena polymorpha: A Resource for Invasive Species Research.</title>
        <authorList>
            <person name="McCartney M.A."/>
            <person name="Auch B."/>
            <person name="Kono T."/>
            <person name="Mallez S."/>
            <person name="Zhang Y."/>
            <person name="Obille A."/>
            <person name="Becker A."/>
            <person name="Abrahante J.E."/>
            <person name="Garbe J."/>
            <person name="Badalamenti J.P."/>
            <person name="Herman A."/>
            <person name="Mangelson H."/>
            <person name="Liachko I."/>
            <person name="Sullivan S."/>
            <person name="Sone E.D."/>
            <person name="Koren S."/>
            <person name="Silverstein K.A.T."/>
            <person name="Beckman K.B."/>
            <person name="Gohl D.M."/>
        </authorList>
    </citation>
    <scope>NUCLEOTIDE SEQUENCE</scope>
    <source>
        <strain evidence="1">Duluth1</strain>
        <tissue evidence="1">Whole animal</tissue>
    </source>
</reference>
<dbReference type="EMBL" id="JAIWYP010000003">
    <property type="protein sequence ID" value="KAH3859265.1"/>
    <property type="molecule type" value="Genomic_DNA"/>
</dbReference>
<evidence type="ECO:0000313" key="1">
    <source>
        <dbReference type="EMBL" id="KAH3859265.1"/>
    </source>
</evidence>
<accession>A0A9D4LIG3</accession>
<reference evidence="1" key="2">
    <citation type="submission" date="2020-11" db="EMBL/GenBank/DDBJ databases">
        <authorList>
            <person name="McCartney M.A."/>
            <person name="Auch B."/>
            <person name="Kono T."/>
            <person name="Mallez S."/>
            <person name="Becker A."/>
            <person name="Gohl D.M."/>
            <person name="Silverstein K.A.T."/>
            <person name="Koren S."/>
            <person name="Bechman K.B."/>
            <person name="Herman A."/>
            <person name="Abrahante J.E."/>
            <person name="Garbe J."/>
        </authorList>
    </citation>
    <scope>NUCLEOTIDE SEQUENCE</scope>
    <source>
        <strain evidence="1">Duluth1</strain>
        <tissue evidence="1">Whole animal</tissue>
    </source>
</reference>